<gene>
    <name evidence="1" type="ORF">SDC9_180396</name>
</gene>
<comment type="caution">
    <text evidence="1">The sequence shown here is derived from an EMBL/GenBank/DDBJ whole genome shotgun (WGS) entry which is preliminary data.</text>
</comment>
<sequence length="84" mass="9571">MFHLLTSLLSYLTSQIMDDKSLTLKAQFGKIRINCQTLGITLLLQLSHIGIFMLSSVGNFEHIIHMGGEKCGKCDNHIYRIYKK</sequence>
<dbReference type="AlphaFoldDB" id="A0A645HAU0"/>
<accession>A0A645HAU0</accession>
<proteinExistence type="predicted"/>
<protein>
    <submittedName>
        <fullName evidence="1">Uncharacterized protein</fullName>
    </submittedName>
</protein>
<dbReference type="EMBL" id="VSSQ01085179">
    <property type="protein sequence ID" value="MPN32913.1"/>
    <property type="molecule type" value="Genomic_DNA"/>
</dbReference>
<organism evidence="1">
    <name type="scientific">bioreactor metagenome</name>
    <dbReference type="NCBI Taxonomy" id="1076179"/>
    <lineage>
        <taxon>unclassified sequences</taxon>
        <taxon>metagenomes</taxon>
        <taxon>ecological metagenomes</taxon>
    </lineage>
</organism>
<evidence type="ECO:0000313" key="1">
    <source>
        <dbReference type="EMBL" id="MPN32913.1"/>
    </source>
</evidence>
<name>A0A645HAU0_9ZZZZ</name>
<reference evidence="1" key="1">
    <citation type="submission" date="2019-08" db="EMBL/GenBank/DDBJ databases">
        <authorList>
            <person name="Kucharzyk K."/>
            <person name="Murdoch R.W."/>
            <person name="Higgins S."/>
            <person name="Loffler F."/>
        </authorList>
    </citation>
    <scope>NUCLEOTIDE SEQUENCE</scope>
</reference>